<protein>
    <submittedName>
        <fullName evidence="2">Uncharacterized protein</fullName>
    </submittedName>
</protein>
<dbReference type="AlphaFoldDB" id="A0A447TRR8"/>
<feature type="signal peptide" evidence="1">
    <location>
        <begin position="1"/>
        <end position="18"/>
    </location>
</feature>
<name>A0A447TRR8_SALET</name>
<accession>A0A447TRR8</accession>
<dbReference type="EMBL" id="LR134190">
    <property type="protein sequence ID" value="VEB52067.1"/>
    <property type="molecule type" value="Genomic_DNA"/>
</dbReference>
<proteinExistence type="predicted"/>
<gene>
    <name evidence="2" type="ORF">NCTC6754_01816</name>
</gene>
<dbReference type="Proteomes" id="UP000269208">
    <property type="component" value="Chromosome"/>
</dbReference>
<evidence type="ECO:0000313" key="3">
    <source>
        <dbReference type="Proteomes" id="UP000269208"/>
    </source>
</evidence>
<keyword evidence="1" id="KW-0732">Signal</keyword>
<feature type="chain" id="PRO_5019246006" evidence="1">
    <location>
        <begin position="19"/>
        <end position="46"/>
    </location>
</feature>
<evidence type="ECO:0000256" key="1">
    <source>
        <dbReference type="SAM" id="SignalP"/>
    </source>
</evidence>
<organism evidence="2 3">
    <name type="scientific">Salmonella enterica I</name>
    <dbReference type="NCBI Taxonomy" id="59201"/>
    <lineage>
        <taxon>Bacteria</taxon>
        <taxon>Pseudomonadati</taxon>
        <taxon>Pseudomonadota</taxon>
        <taxon>Gammaproteobacteria</taxon>
        <taxon>Enterobacterales</taxon>
        <taxon>Enterobacteriaceae</taxon>
        <taxon>Salmonella</taxon>
    </lineage>
</organism>
<reference evidence="2 3" key="1">
    <citation type="submission" date="2018-12" db="EMBL/GenBank/DDBJ databases">
        <authorList>
            <consortium name="Pathogen Informatics"/>
        </authorList>
    </citation>
    <scope>NUCLEOTIDE SEQUENCE [LARGE SCALE GENOMIC DNA]</scope>
    <source>
        <strain evidence="2 3">NCTC6754</strain>
    </source>
</reference>
<sequence length="46" mass="4880">MFTRLFFLLALVSSTSGAAGSSILSLISTIQPKTYLKRTGTVTAKT</sequence>
<evidence type="ECO:0000313" key="2">
    <source>
        <dbReference type="EMBL" id="VEB52067.1"/>
    </source>
</evidence>